<dbReference type="Gene3D" id="1.10.510.10">
    <property type="entry name" value="Transferase(Phosphotransferase) domain 1"/>
    <property type="match status" value="1"/>
</dbReference>
<dbReference type="GO" id="GO:0005524">
    <property type="term" value="F:ATP binding"/>
    <property type="evidence" value="ECO:0007669"/>
    <property type="project" value="InterPro"/>
</dbReference>
<evidence type="ECO:0000313" key="3">
    <source>
        <dbReference type="Proteomes" id="UP000738349"/>
    </source>
</evidence>
<dbReference type="OrthoDB" id="4062651at2759"/>
<reference evidence="2" key="1">
    <citation type="journal article" date="2021" name="Nat. Commun.">
        <title>Genetic determinants of endophytism in the Arabidopsis root mycobiome.</title>
        <authorList>
            <person name="Mesny F."/>
            <person name="Miyauchi S."/>
            <person name="Thiergart T."/>
            <person name="Pickel B."/>
            <person name="Atanasova L."/>
            <person name="Karlsson M."/>
            <person name="Huettel B."/>
            <person name="Barry K.W."/>
            <person name="Haridas S."/>
            <person name="Chen C."/>
            <person name="Bauer D."/>
            <person name="Andreopoulos W."/>
            <person name="Pangilinan J."/>
            <person name="LaButti K."/>
            <person name="Riley R."/>
            <person name="Lipzen A."/>
            <person name="Clum A."/>
            <person name="Drula E."/>
            <person name="Henrissat B."/>
            <person name="Kohler A."/>
            <person name="Grigoriev I.V."/>
            <person name="Martin F.M."/>
            <person name="Hacquard S."/>
        </authorList>
    </citation>
    <scope>NUCLEOTIDE SEQUENCE</scope>
    <source>
        <strain evidence="2">MPI-CAGE-AT-0147</strain>
    </source>
</reference>
<proteinExistence type="predicted"/>
<feature type="domain" description="Protein kinase" evidence="1">
    <location>
        <begin position="107"/>
        <end position="492"/>
    </location>
</feature>
<evidence type="ECO:0000259" key="1">
    <source>
        <dbReference type="PROSITE" id="PS50011"/>
    </source>
</evidence>
<protein>
    <recommendedName>
        <fullName evidence="1">Protein kinase domain-containing protein</fullName>
    </recommendedName>
</protein>
<dbReference type="SUPFAM" id="SSF56112">
    <property type="entry name" value="Protein kinase-like (PK-like)"/>
    <property type="match status" value="1"/>
</dbReference>
<sequence>MPFHYEDYSGTDLDVIQRLSPAHYLDQYRNERAVQSAILRGDEEVILTNTSTLAGLKEPRYVHPPYIHQRNPYEVKFRELRSPESEDGLTENDIRERLDREWKGFRLEFLKILGTGGLGSGTLWKVHLEGGVTKQVVIKVPKTEESYSEEESEWHKRYEGSRHTVQYVDLAKMASDARDAYKAKYPDMPCQYDRGSDFISDEATGMPLEFMSRGDLFRIMKTASTKRLKRFPDKALWGIWECLVKGAAAMAYQPRANKWNIVFENDMEKAEANGDLERFFEFLEAEPITHDIHLDLEESNILAGEDSAHPEQPVFKMHDFGGFSFAMNEAWGHRDEKFYWSRRKPTKMTRLTPEQVHQDWDTLRNNLPGREAVERFEGSDLTKGNPIAGRYGVWTNIFILAKTMEAVITQLYFVHPFTSDDYETMDGKSGRTYGWRLNEPEFDFVDPELRDILCECLFERPIDRPSILDLLRNIEARKKRGFPEQLGDLKWFWRKVFGPFATKPVRASAVPDAELDLEEVIRTNVMSSAERDARIYGDELDLEEIVRANRKGPIP</sequence>
<accession>A0A9P9F4U7</accession>
<dbReference type="InterPro" id="IPR011009">
    <property type="entry name" value="Kinase-like_dom_sf"/>
</dbReference>
<dbReference type="Proteomes" id="UP000738349">
    <property type="component" value="Unassembled WGS sequence"/>
</dbReference>
<keyword evidence="3" id="KW-1185">Reference proteome</keyword>
<dbReference type="PROSITE" id="PS50011">
    <property type="entry name" value="PROTEIN_KINASE_DOM"/>
    <property type="match status" value="1"/>
</dbReference>
<dbReference type="InterPro" id="IPR000719">
    <property type="entry name" value="Prot_kinase_dom"/>
</dbReference>
<dbReference type="EMBL" id="JAGMUV010000006">
    <property type="protein sequence ID" value="KAH7153159.1"/>
    <property type="molecule type" value="Genomic_DNA"/>
</dbReference>
<gene>
    <name evidence="2" type="ORF">EDB81DRAFT_447949</name>
</gene>
<organism evidence="2 3">
    <name type="scientific">Dactylonectria macrodidyma</name>
    <dbReference type="NCBI Taxonomy" id="307937"/>
    <lineage>
        <taxon>Eukaryota</taxon>
        <taxon>Fungi</taxon>
        <taxon>Dikarya</taxon>
        <taxon>Ascomycota</taxon>
        <taxon>Pezizomycotina</taxon>
        <taxon>Sordariomycetes</taxon>
        <taxon>Hypocreomycetidae</taxon>
        <taxon>Hypocreales</taxon>
        <taxon>Nectriaceae</taxon>
        <taxon>Dactylonectria</taxon>
    </lineage>
</organism>
<evidence type="ECO:0000313" key="2">
    <source>
        <dbReference type="EMBL" id="KAH7153159.1"/>
    </source>
</evidence>
<comment type="caution">
    <text evidence="2">The sequence shown here is derived from an EMBL/GenBank/DDBJ whole genome shotgun (WGS) entry which is preliminary data.</text>
</comment>
<name>A0A9P9F4U7_9HYPO</name>
<dbReference type="AlphaFoldDB" id="A0A9P9F4U7"/>
<dbReference type="GO" id="GO:0004672">
    <property type="term" value="F:protein kinase activity"/>
    <property type="evidence" value="ECO:0007669"/>
    <property type="project" value="InterPro"/>
</dbReference>